<dbReference type="SUPFAM" id="SSF49464">
    <property type="entry name" value="Carboxypeptidase regulatory domain-like"/>
    <property type="match status" value="3"/>
</dbReference>
<dbReference type="InterPro" id="IPR036852">
    <property type="entry name" value="Peptidase_S8/S53_dom_sf"/>
</dbReference>
<dbReference type="GO" id="GO:0004252">
    <property type="term" value="F:serine-type endopeptidase activity"/>
    <property type="evidence" value="ECO:0007669"/>
    <property type="project" value="UniProtKB-UniRule"/>
</dbReference>
<organism evidence="9 10">
    <name type="scientific">Ornithinimicrobium tianjinense</name>
    <dbReference type="NCBI Taxonomy" id="1195761"/>
    <lineage>
        <taxon>Bacteria</taxon>
        <taxon>Bacillati</taxon>
        <taxon>Actinomycetota</taxon>
        <taxon>Actinomycetes</taxon>
        <taxon>Micrococcales</taxon>
        <taxon>Ornithinimicrobiaceae</taxon>
        <taxon>Ornithinimicrobium</taxon>
    </lineage>
</organism>
<proteinExistence type="inferred from homology"/>
<dbReference type="NCBIfam" id="NF038128">
    <property type="entry name" value="choice_anch_J"/>
    <property type="match status" value="1"/>
</dbReference>
<keyword evidence="2 6" id="KW-0645">Protease</keyword>
<evidence type="ECO:0000256" key="5">
    <source>
        <dbReference type="PIRSR" id="PIRSR615500-1"/>
    </source>
</evidence>
<evidence type="ECO:0000313" key="10">
    <source>
        <dbReference type="Proteomes" id="UP000605670"/>
    </source>
</evidence>
<accession>A0A917F3Y9</accession>
<keyword evidence="10" id="KW-1185">Reference proteome</keyword>
<dbReference type="Gene3D" id="2.60.40.1120">
    <property type="entry name" value="Carboxypeptidase-like, regulatory domain"/>
    <property type="match status" value="3"/>
</dbReference>
<dbReference type="InterPro" id="IPR008969">
    <property type="entry name" value="CarboxyPept-like_regulatory"/>
</dbReference>
<evidence type="ECO:0000259" key="8">
    <source>
        <dbReference type="Pfam" id="PF00082"/>
    </source>
</evidence>
<comment type="caution">
    <text evidence="9">The sequence shown here is derived from an EMBL/GenBank/DDBJ whole genome shotgun (WGS) entry which is preliminary data.</text>
</comment>
<dbReference type="InterPro" id="IPR015500">
    <property type="entry name" value="Peptidase_S8_subtilisin-rel"/>
</dbReference>
<gene>
    <name evidence="9" type="ORF">GCM10011366_12600</name>
</gene>
<dbReference type="Gene3D" id="3.40.50.200">
    <property type="entry name" value="Peptidase S8/S53 domain"/>
    <property type="match status" value="1"/>
</dbReference>
<dbReference type="InterPro" id="IPR050131">
    <property type="entry name" value="Peptidase_S8_subtilisin-like"/>
</dbReference>
<sequence>MTGALVALAGPLGTGAVAAPAWAAASPEDKIQADVDAELDELGRANVLVRFADRPDMGAFDDIEGWAERGQAVYDALATTAERSQAEARAQLDRAGLDYESYFISNAILVTGADREVLTSLALSAEVEGVYLPAQYELPEPLPGEPQFVPDAVEWGIANINADDVWSGYGATGEGIVVANIDTGVDYQHPALVDQYRGNNGDGTFDHNYNWFDAGGTGSEEPVDFEAHGTHTMGTMVGSDGGSNQIGVAPGARWIAANGCCPSDVALIESGEWMLAPTDLAGENPRADLRPHVINNSWGSVVPSNDPFMEDVSEAWAAAGIFGVWSNGNSGPECQTSGSPGSRIINYSVGAYDIDNTVAPFSGRGSGQDGAIKPDISAPGVNVRSSVPGGGYEEFSGTSMAAPHLAGTIALLWSAAPDLIGDTALTRDLLDESATDTPDDQCGGTDDDNNVYGEGRLDALALLDAAPIGDTGRVTGIVTDAVTGEPVARATVTLTAERTRSVTTAADGTYGLRLGVGEWTAEVSRFGYLPDTATVTVMKDATTTHDVALDPAPTATLTGTVTDGSGNGYPLYARVSVKGQSDVGTYTDPQTGAYALELPVGTHVVQVVSQLPGYQTDAREVTITESGDLLADFALLVDSRTCTAPGYALNLDGIRQGFDEPTLPEGWSLEDLTGGDVLWRFDDPMGIGNETGGEGAFAEANSMLGALPDTGLDTVLVSPVLDASAMSNVTLNYQQLFDTMGDSSGAVEVSSDGGTTWTVVLEITSFVWRDAVMLDLTEQLAGSTQAQVRFRYLDAPPEPDFLWQVDDVFLGSRTCDPLGGGLVTGYVQDDIDGSGILNAKVSSLDEPADQGTTRATPDDPALEDGFYWLYSSLTGTHPFLATARNYGTDEQDVPVAEADVARADFVLGQAVLGVDPTAIETSVMLGEADGGSFTVTNTGTSTAEITFGERRGGFEILRADGSRMTTEQVAGSTGAPLVRTPMVFEPGVITPEAVAGTLSPRTAEEPWTDLPSFPVALLDNRVVSLEGQWYAVGGVGDAGLVTDVYRYDAEALDWVPVAPLPAPTMLPLAVAVDGQIVVSGGWDENGSTLTSTWLYDPAADSWSPGAPMPEPVAAPGTGVIGGLVYSVGGCTNGDCSPVSSSVQVYDPAADAWSMGAAVPETTSHQACGGIDGSLVCSGGFSDGGVTIDSTWVYDPSGDTWAPAAPAPARTAGASWAAANAQLLVVGGIQDDTLTNASWAFDLASDTWTPLPNANVATFRGGGACGFAKVGGLDQEFWPTNAAELLPGYDVCDAAGADVDWLSIDTGEAVLAPGESVTVGVTTDSASVNQPGTYTAGVSITANVPVAVEPVSVTMHVAPPLTWGKVTGTAYLEDCEGGQVAGDSIAIDVVPVRDGVGDGWLLTTDQEGTYARWFNTQVGTLRMTAMLGGYRPDSHLVDLVRGDTVVQDFSMLDDECRENPGPVNPEVVRVAGTDRYDTAARVSRQFAPGVHTVFLATGSGYADALAAAARAGSLGGPVLLTKTTALPSVTVQELERLQPGRVVVVGGTGVVSTGVQAAVADLLPDSSVVRRAGADRYGTAARIAADVPTADVVYVATGATFPDALAGAARAAAHDAPVLLVKTDSVPSATRTQLARLMPSRIVVLGGTAAVSSAVARELGAYGSVERVAGVNRYDTAARLAQELETSQDVFVATGLDWPDALAGAARAGATGAPVLLVRTGDIPAVTWAELDRLDPGRVFVLGGTGVVSQGVEDRLRTLE</sequence>
<feature type="active site" description="Charge relay system" evidence="5 6">
    <location>
        <position position="399"/>
    </location>
</feature>
<evidence type="ECO:0000256" key="3">
    <source>
        <dbReference type="ARBA" id="ARBA00022801"/>
    </source>
</evidence>
<comment type="similarity">
    <text evidence="1 6">Belongs to the peptidase S8 family.</text>
</comment>
<dbReference type="PRINTS" id="PR00723">
    <property type="entry name" value="SUBTILISIN"/>
</dbReference>
<dbReference type="GO" id="GO:0006508">
    <property type="term" value="P:proteolysis"/>
    <property type="evidence" value="ECO:0007669"/>
    <property type="project" value="UniProtKB-KW"/>
</dbReference>
<dbReference type="InterPro" id="IPR000209">
    <property type="entry name" value="Peptidase_S8/S53_dom"/>
</dbReference>
<dbReference type="Pfam" id="PF01344">
    <property type="entry name" value="Kelch_1"/>
    <property type="match status" value="3"/>
</dbReference>
<dbReference type="PROSITE" id="PS51892">
    <property type="entry name" value="SUBTILASE"/>
    <property type="match status" value="1"/>
</dbReference>
<feature type="active site" description="Charge relay system" evidence="5 6">
    <location>
        <position position="228"/>
    </location>
</feature>
<evidence type="ECO:0000256" key="6">
    <source>
        <dbReference type="PROSITE-ProRule" id="PRU01240"/>
    </source>
</evidence>
<feature type="domain" description="Peptidase S8/S53" evidence="8">
    <location>
        <begin position="173"/>
        <end position="444"/>
    </location>
</feature>
<evidence type="ECO:0000313" key="9">
    <source>
        <dbReference type="EMBL" id="GGF46351.1"/>
    </source>
</evidence>
<dbReference type="InterPro" id="IPR007253">
    <property type="entry name" value="Cell_wall-bd_2"/>
</dbReference>
<evidence type="ECO:0000256" key="1">
    <source>
        <dbReference type="ARBA" id="ARBA00011073"/>
    </source>
</evidence>
<evidence type="ECO:0000256" key="7">
    <source>
        <dbReference type="SAM" id="SignalP"/>
    </source>
</evidence>
<dbReference type="Proteomes" id="UP000605670">
    <property type="component" value="Unassembled WGS sequence"/>
</dbReference>
<dbReference type="Pfam" id="PF00082">
    <property type="entry name" value="Peptidase_S8"/>
    <property type="match status" value="1"/>
</dbReference>
<dbReference type="SUPFAM" id="SSF117281">
    <property type="entry name" value="Kelch motif"/>
    <property type="match status" value="1"/>
</dbReference>
<dbReference type="PANTHER" id="PTHR43806">
    <property type="entry name" value="PEPTIDASE S8"/>
    <property type="match status" value="1"/>
</dbReference>
<dbReference type="Pfam" id="PF13620">
    <property type="entry name" value="CarboxypepD_reg"/>
    <property type="match status" value="1"/>
</dbReference>
<dbReference type="SMART" id="SM00612">
    <property type="entry name" value="Kelch"/>
    <property type="match status" value="5"/>
</dbReference>
<keyword evidence="3 6" id="KW-0378">Hydrolase</keyword>
<dbReference type="InterPro" id="IPR015915">
    <property type="entry name" value="Kelch-typ_b-propeller"/>
</dbReference>
<dbReference type="Gene3D" id="2.60.120.200">
    <property type="match status" value="1"/>
</dbReference>
<dbReference type="SUPFAM" id="SSF52743">
    <property type="entry name" value="Subtilisin-like"/>
    <property type="match status" value="1"/>
</dbReference>
<dbReference type="Gene3D" id="2.120.10.80">
    <property type="entry name" value="Kelch-type beta propeller"/>
    <property type="match status" value="1"/>
</dbReference>
<feature type="active site" description="Charge relay system" evidence="5 6">
    <location>
        <position position="182"/>
    </location>
</feature>
<name>A0A917F3Y9_9MICO</name>
<reference evidence="9" key="2">
    <citation type="submission" date="2020-09" db="EMBL/GenBank/DDBJ databases">
        <authorList>
            <person name="Sun Q."/>
            <person name="Zhou Y."/>
        </authorList>
    </citation>
    <scope>NUCLEOTIDE SEQUENCE</scope>
    <source>
        <strain evidence="9">CGMCC 1.12160</strain>
    </source>
</reference>
<dbReference type="EMBL" id="BMEM01000001">
    <property type="protein sequence ID" value="GGF46351.1"/>
    <property type="molecule type" value="Genomic_DNA"/>
</dbReference>
<dbReference type="PANTHER" id="PTHR43806:SF11">
    <property type="entry name" value="CEREVISIN-RELATED"/>
    <property type="match status" value="1"/>
</dbReference>
<evidence type="ECO:0000256" key="2">
    <source>
        <dbReference type="ARBA" id="ARBA00022670"/>
    </source>
</evidence>
<dbReference type="InterPro" id="IPR006652">
    <property type="entry name" value="Kelch_1"/>
</dbReference>
<dbReference type="Pfam" id="PF04122">
    <property type="entry name" value="CW_binding_2"/>
    <property type="match status" value="3"/>
</dbReference>
<evidence type="ECO:0000256" key="4">
    <source>
        <dbReference type="ARBA" id="ARBA00022825"/>
    </source>
</evidence>
<feature type="signal peptide" evidence="7">
    <location>
        <begin position="1"/>
        <end position="23"/>
    </location>
</feature>
<reference evidence="9" key="1">
    <citation type="journal article" date="2014" name="Int. J. Syst. Evol. Microbiol.">
        <title>Complete genome sequence of Corynebacterium casei LMG S-19264T (=DSM 44701T), isolated from a smear-ripened cheese.</title>
        <authorList>
            <consortium name="US DOE Joint Genome Institute (JGI-PGF)"/>
            <person name="Walter F."/>
            <person name="Albersmeier A."/>
            <person name="Kalinowski J."/>
            <person name="Ruckert C."/>
        </authorList>
    </citation>
    <scope>NUCLEOTIDE SEQUENCE</scope>
    <source>
        <strain evidence="9">CGMCC 1.12160</strain>
    </source>
</reference>
<feature type="chain" id="PRO_5038009490" description="Peptidase S8/S53 domain-containing protein" evidence="7">
    <location>
        <begin position="24"/>
        <end position="1759"/>
    </location>
</feature>
<keyword evidence="4 6" id="KW-0720">Serine protease</keyword>
<keyword evidence="7" id="KW-0732">Signal</keyword>
<protein>
    <recommendedName>
        <fullName evidence="8">Peptidase S8/S53 domain-containing protein</fullName>
    </recommendedName>
</protein>